<dbReference type="RefSeq" id="WP_373873129.1">
    <property type="nucleotide sequence ID" value="NZ_BOMO01000022.1"/>
</dbReference>
<name>A0A2T0JZH3_9ACTN</name>
<keyword evidence="2" id="KW-1185">Reference proteome</keyword>
<sequence length="80" mass="9062">MGYAGWLAAMLGGRTTDFYRDLRWPEWVRQVEACRLDQAISVLPPLWTREGKDISAASRRPVPMSEAMSLIGVTQDARRP</sequence>
<dbReference type="Proteomes" id="UP000239415">
    <property type="component" value="Unassembled WGS sequence"/>
</dbReference>
<proteinExistence type="predicted"/>
<accession>A0A2T0JZH3</accession>
<gene>
    <name evidence="1" type="ORF">CLV67_122150</name>
</gene>
<dbReference type="AlphaFoldDB" id="A0A2T0JZH3"/>
<evidence type="ECO:0000313" key="1">
    <source>
        <dbReference type="EMBL" id="PRX15910.1"/>
    </source>
</evidence>
<dbReference type="InterPro" id="IPR021239">
    <property type="entry name" value="DUF2625"/>
</dbReference>
<dbReference type="EMBL" id="PVMZ01000022">
    <property type="protein sequence ID" value="PRX15910.1"/>
    <property type="molecule type" value="Genomic_DNA"/>
</dbReference>
<protein>
    <submittedName>
        <fullName evidence="1">Uncharacterized protein DUF2625</fullName>
    </submittedName>
</protein>
<evidence type="ECO:0000313" key="2">
    <source>
        <dbReference type="Proteomes" id="UP000239415"/>
    </source>
</evidence>
<organism evidence="1 2">
    <name type="scientific">Actinoplanes italicus</name>
    <dbReference type="NCBI Taxonomy" id="113567"/>
    <lineage>
        <taxon>Bacteria</taxon>
        <taxon>Bacillati</taxon>
        <taxon>Actinomycetota</taxon>
        <taxon>Actinomycetes</taxon>
        <taxon>Micromonosporales</taxon>
        <taxon>Micromonosporaceae</taxon>
        <taxon>Actinoplanes</taxon>
    </lineage>
</organism>
<reference evidence="1 2" key="1">
    <citation type="submission" date="2018-03" db="EMBL/GenBank/DDBJ databases">
        <title>Genomic Encyclopedia of Archaeal and Bacterial Type Strains, Phase II (KMG-II): from individual species to whole genera.</title>
        <authorList>
            <person name="Goeker M."/>
        </authorList>
    </citation>
    <scope>NUCLEOTIDE SEQUENCE [LARGE SCALE GENOMIC DNA]</scope>
    <source>
        <strain evidence="1 2">DSM 43146</strain>
    </source>
</reference>
<comment type="caution">
    <text evidence="1">The sequence shown here is derived from an EMBL/GenBank/DDBJ whole genome shotgun (WGS) entry which is preliminary data.</text>
</comment>
<dbReference type="Pfam" id="PF10946">
    <property type="entry name" value="DUF2625"/>
    <property type="match status" value="1"/>
</dbReference>